<accession>A0ABR8PPF0</accession>
<sequence>MIKINFENKKESIEKIFWDWFYKYNLKIFLKILSNDIELQKLIFESEEKYKVWIENLSLNRKNDYRVLKEFFFSSPKKHFDFKEKMNGIEISEESKSFFLKKYENFRKSQAPKIVKELEVHSCPYCNKNFIDIYYKCGTTIPSKFNGDIDHYFPKGKYEYLALCLYNLIPSCKVCNQEKGDRDKVHFHPYMDNHENLYQFKTNFNVESDKISIDYLYGLSENFDIEIFDYSNYQDTDSIKESIETFHLEDKYKNMTSFAKNIIRKAYIYNNGYLKDFLDQYSGLLDEEEIIKILFDYEGNDFLNKPLSKFKYDLMKEFDVIR</sequence>
<name>A0ABR8PPF0_9CLOT</name>
<reference evidence="1 2" key="1">
    <citation type="submission" date="2020-08" db="EMBL/GenBank/DDBJ databases">
        <title>A Genomic Blueprint of the Chicken Gut Microbiome.</title>
        <authorList>
            <person name="Gilroy R."/>
            <person name="Ravi A."/>
            <person name="Getino M."/>
            <person name="Pursley I."/>
            <person name="Horton D.L."/>
            <person name="Alikhan N.-F."/>
            <person name="Baker D."/>
            <person name="Gharbi K."/>
            <person name="Hall N."/>
            <person name="Watson M."/>
            <person name="Adriaenssens E.M."/>
            <person name="Foster-Nyarko E."/>
            <person name="Jarju S."/>
            <person name="Secka A."/>
            <person name="Antonio M."/>
            <person name="Oren A."/>
            <person name="Chaudhuri R."/>
            <person name="La Ragione R.M."/>
            <person name="Hildebrand F."/>
            <person name="Pallen M.J."/>
        </authorList>
    </citation>
    <scope>NUCLEOTIDE SEQUENCE [LARGE SCALE GENOMIC DNA]</scope>
    <source>
        <strain evidence="1 2">Sa3CVN1</strain>
    </source>
</reference>
<evidence type="ECO:0000313" key="1">
    <source>
        <dbReference type="EMBL" id="MBD7910037.1"/>
    </source>
</evidence>
<protein>
    <recommendedName>
        <fullName evidence="3">HNH domain-containing protein</fullName>
    </recommendedName>
</protein>
<dbReference type="EMBL" id="JACSRA010000002">
    <property type="protein sequence ID" value="MBD7910037.1"/>
    <property type="molecule type" value="Genomic_DNA"/>
</dbReference>
<dbReference type="Proteomes" id="UP000627781">
    <property type="component" value="Unassembled WGS sequence"/>
</dbReference>
<organism evidence="1 2">
    <name type="scientific">Clostridium cibarium</name>
    <dbReference type="NCBI Taxonomy" id="2762247"/>
    <lineage>
        <taxon>Bacteria</taxon>
        <taxon>Bacillati</taxon>
        <taxon>Bacillota</taxon>
        <taxon>Clostridia</taxon>
        <taxon>Eubacteriales</taxon>
        <taxon>Clostridiaceae</taxon>
        <taxon>Clostridium</taxon>
    </lineage>
</organism>
<keyword evidence="2" id="KW-1185">Reference proteome</keyword>
<comment type="caution">
    <text evidence="1">The sequence shown here is derived from an EMBL/GenBank/DDBJ whole genome shotgun (WGS) entry which is preliminary data.</text>
</comment>
<proteinExistence type="predicted"/>
<gene>
    <name evidence="1" type="ORF">H9661_01595</name>
</gene>
<dbReference type="Gene3D" id="1.10.30.50">
    <property type="match status" value="1"/>
</dbReference>
<evidence type="ECO:0000313" key="2">
    <source>
        <dbReference type="Proteomes" id="UP000627781"/>
    </source>
</evidence>
<evidence type="ECO:0008006" key="3">
    <source>
        <dbReference type="Google" id="ProtNLM"/>
    </source>
</evidence>
<dbReference type="RefSeq" id="WP_191767540.1">
    <property type="nucleotide sequence ID" value="NZ_JACSRA010000002.1"/>
</dbReference>